<gene>
    <name evidence="7" type="ORF">J2N86_13360</name>
</gene>
<dbReference type="SUPFAM" id="SSF56112">
    <property type="entry name" value="Protein kinase-like (PK-like)"/>
    <property type="match status" value="1"/>
</dbReference>
<name>A0ABY4Y7N2_9GAMM</name>
<evidence type="ECO:0000256" key="1">
    <source>
        <dbReference type="ARBA" id="ARBA00022679"/>
    </source>
</evidence>
<feature type="domain" description="Protein kinase" evidence="6">
    <location>
        <begin position="148"/>
        <end position="468"/>
    </location>
</feature>
<keyword evidence="8" id="KW-1185">Reference proteome</keyword>
<dbReference type="SMART" id="SM00220">
    <property type="entry name" value="S_TKc"/>
    <property type="match status" value="1"/>
</dbReference>
<dbReference type="PROSITE" id="PS50011">
    <property type="entry name" value="PROTEIN_KINASE_DOM"/>
    <property type="match status" value="1"/>
</dbReference>
<evidence type="ECO:0000256" key="4">
    <source>
        <dbReference type="ARBA" id="ARBA00022840"/>
    </source>
</evidence>
<dbReference type="Pfam" id="PF00069">
    <property type="entry name" value="Pkinase"/>
    <property type="match status" value="1"/>
</dbReference>
<evidence type="ECO:0000259" key="6">
    <source>
        <dbReference type="PROSITE" id="PS50011"/>
    </source>
</evidence>
<evidence type="ECO:0000256" key="5">
    <source>
        <dbReference type="SAM" id="MobiDB-lite"/>
    </source>
</evidence>
<dbReference type="PANTHER" id="PTHR48016">
    <property type="entry name" value="MAP KINASE KINASE KINASE SSK2-RELATED-RELATED"/>
    <property type="match status" value="1"/>
</dbReference>
<dbReference type="InterPro" id="IPR000719">
    <property type="entry name" value="Prot_kinase_dom"/>
</dbReference>
<keyword evidence="2" id="KW-0547">Nucleotide-binding</keyword>
<reference evidence="7" key="1">
    <citation type="submission" date="2021-03" db="EMBL/GenBank/DDBJ databases">
        <title>Legionella lytica PCM 2298.</title>
        <authorList>
            <person name="Koper P."/>
        </authorList>
    </citation>
    <scope>NUCLEOTIDE SEQUENCE</scope>
    <source>
        <strain evidence="7">PCM 2298</strain>
    </source>
</reference>
<evidence type="ECO:0000313" key="7">
    <source>
        <dbReference type="EMBL" id="USQ13648.1"/>
    </source>
</evidence>
<evidence type="ECO:0000256" key="3">
    <source>
        <dbReference type="ARBA" id="ARBA00022777"/>
    </source>
</evidence>
<dbReference type="EMBL" id="CP071527">
    <property type="protein sequence ID" value="USQ13648.1"/>
    <property type="molecule type" value="Genomic_DNA"/>
</dbReference>
<dbReference type="RefSeq" id="WP_252579955.1">
    <property type="nucleotide sequence ID" value="NZ_CP071527.1"/>
</dbReference>
<sequence>MPSVKKHHGQLAQNEYVESETISLTTVSPTLQRRTSFSFLVDTPLSYNRPSSHALESKLLKRSSSAPPIESDDLDLPENQESTFLPPMFSSSSQYSPQDSSITMIRNTGEVKKFYLRSTLSPEEQIALHDAHPLVAKRILGPIMDTGMAQISLLGQGTFSSVSLATDEQGAFFAVRAILSKEELIQSMPNKSLPRGKVLFDTMTELEAHALLKTQNLHDSVLLTEDVAILKTLKGIQLYQFLPLADLGNGNSIINKMGFLNDTEKKQLFDYIAQQLLQALEKIHAQNIAINDIKPANILFTSAGLVFFSDLGAVSYLDAQHKLKNASPLKDQRYLAPYPPLAENTSDYEQLKKNQRADLWSLALTLLEFWDQSMVTVFIDRVLTRRYFEPAPWIISASTSVAGVGYYVEDPKIQPPITRTTISPMPSPSSPLAAKTPEELQDLYQEELETSLFTSASFATLPLSYQILFKAMLNLDPAPNNMTTTLASLRNEQDGVSINTPNILPSFAKFLTVPDDKFNVDLLKHIIQKIDELLSQLAGNTLVRSQIINNLTIHAPADFATFVLPLIQNLHFEATSPNQFFSLRPNPYEKPSSLKESFINIMEKLCKGELPHYMILNNLSALLYRDSPRNIAP</sequence>
<evidence type="ECO:0000313" key="8">
    <source>
        <dbReference type="Proteomes" id="UP001057474"/>
    </source>
</evidence>
<organism evidence="7 8">
    <name type="scientific">Legionella lytica</name>
    <dbReference type="NCBI Taxonomy" id="96232"/>
    <lineage>
        <taxon>Bacteria</taxon>
        <taxon>Pseudomonadati</taxon>
        <taxon>Pseudomonadota</taxon>
        <taxon>Gammaproteobacteria</taxon>
        <taxon>Legionellales</taxon>
        <taxon>Legionellaceae</taxon>
        <taxon>Legionella</taxon>
    </lineage>
</organism>
<keyword evidence="3" id="KW-0418">Kinase</keyword>
<dbReference type="InterPro" id="IPR011009">
    <property type="entry name" value="Kinase-like_dom_sf"/>
</dbReference>
<dbReference type="Proteomes" id="UP001057474">
    <property type="component" value="Chromosome"/>
</dbReference>
<evidence type="ECO:0000256" key="2">
    <source>
        <dbReference type="ARBA" id="ARBA00022741"/>
    </source>
</evidence>
<dbReference type="PANTHER" id="PTHR48016:SF56">
    <property type="entry name" value="MAPKK KINASE"/>
    <property type="match status" value="1"/>
</dbReference>
<keyword evidence="4" id="KW-0067">ATP-binding</keyword>
<feature type="region of interest" description="Disordered" evidence="5">
    <location>
        <begin position="59"/>
        <end position="80"/>
    </location>
</feature>
<dbReference type="InterPro" id="IPR050538">
    <property type="entry name" value="MAP_kinase_kinase_kinase"/>
</dbReference>
<proteinExistence type="predicted"/>
<protein>
    <recommendedName>
        <fullName evidence="6">Protein kinase domain-containing protein</fullName>
    </recommendedName>
</protein>
<accession>A0ABY4Y7N2</accession>
<dbReference type="Gene3D" id="1.10.510.10">
    <property type="entry name" value="Transferase(Phosphotransferase) domain 1"/>
    <property type="match status" value="1"/>
</dbReference>
<keyword evidence="1" id="KW-0808">Transferase</keyword>